<dbReference type="RefSeq" id="WP_134744180.1">
    <property type="nucleotide sequence ID" value="NZ_JBFNGE010000011.1"/>
</dbReference>
<evidence type="ECO:0000259" key="1">
    <source>
        <dbReference type="PROSITE" id="PS51186"/>
    </source>
</evidence>
<evidence type="ECO:0000259" key="2">
    <source>
        <dbReference type="PROSITE" id="PS51729"/>
    </source>
</evidence>
<dbReference type="AlphaFoldDB" id="A0A4R9C0Q7"/>
<comment type="caution">
    <text evidence="3">The sequence shown here is derived from an EMBL/GenBank/DDBJ whole genome shotgun (WGS) entry which is preliminary data.</text>
</comment>
<reference evidence="3 4" key="1">
    <citation type="submission" date="2019-01" db="EMBL/GenBank/DDBJ databases">
        <title>Draft Genome Sequences of Helcococcus ovis Strains Isolated from the Uterus and Vagina of Dairy Cows with Metritis.</title>
        <authorList>
            <person name="Cunha F."/>
            <person name="Jeon S.J."/>
            <person name="Kutzer P."/>
            <person name="Galvao K.N."/>
        </authorList>
    </citation>
    <scope>NUCLEOTIDE SEQUENCE [LARGE SCALE GENOMIC DNA]</scope>
    <source>
        <strain evidence="3 4">KG-37</strain>
    </source>
</reference>
<dbReference type="GO" id="GO:0016747">
    <property type="term" value="F:acyltransferase activity, transferring groups other than amino-acyl groups"/>
    <property type="evidence" value="ECO:0007669"/>
    <property type="project" value="InterPro"/>
</dbReference>
<evidence type="ECO:0000313" key="3">
    <source>
        <dbReference type="EMBL" id="TFF64512.1"/>
    </source>
</evidence>
<dbReference type="Proteomes" id="UP000297454">
    <property type="component" value="Unassembled WGS sequence"/>
</dbReference>
<dbReference type="InterPro" id="IPR016181">
    <property type="entry name" value="Acyl_CoA_acyltransferase"/>
</dbReference>
<gene>
    <name evidence="3" type="ORF">EQF91_07635</name>
</gene>
<protein>
    <submittedName>
        <fullName evidence="3">N-acetyltransferase</fullName>
    </submittedName>
</protein>
<keyword evidence="3" id="KW-0808">Transferase</keyword>
<sequence>MIKIVFEKDKNRSAAYDSDKLVGVCTYNHLNGQWIANHTAVEKEYGGRGIGSKLVECLVENARKEGVEIHPICSFVKTEFDKKEEYRDLLA</sequence>
<feature type="domain" description="N-acetyltransferase" evidence="2">
    <location>
        <begin position="5"/>
        <end position="91"/>
    </location>
</feature>
<organism evidence="3 4">
    <name type="scientific">Helcococcus ovis</name>
    <dbReference type="NCBI Taxonomy" id="72026"/>
    <lineage>
        <taxon>Bacteria</taxon>
        <taxon>Bacillati</taxon>
        <taxon>Bacillota</taxon>
        <taxon>Tissierellia</taxon>
        <taxon>Tissierellales</taxon>
        <taxon>Peptoniphilaceae</taxon>
        <taxon>Helcococcus</taxon>
    </lineage>
</organism>
<dbReference type="InterPro" id="IPR000182">
    <property type="entry name" value="GNAT_dom"/>
</dbReference>
<dbReference type="Gene3D" id="3.40.630.30">
    <property type="match status" value="1"/>
</dbReference>
<dbReference type="SUPFAM" id="SSF55729">
    <property type="entry name" value="Acyl-CoA N-acyltransferases (Nat)"/>
    <property type="match status" value="1"/>
</dbReference>
<evidence type="ECO:0000313" key="4">
    <source>
        <dbReference type="Proteomes" id="UP000297454"/>
    </source>
</evidence>
<dbReference type="PROSITE" id="PS51186">
    <property type="entry name" value="GNAT"/>
    <property type="match status" value="1"/>
</dbReference>
<feature type="domain" description="N-acetyltransferase" evidence="1">
    <location>
        <begin position="1"/>
        <end position="91"/>
    </location>
</feature>
<dbReference type="PROSITE" id="PS51729">
    <property type="entry name" value="GNAT_YJDJ"/>
    <property type="match status" value="1"/>
</dbReference>
<dbReference type="EMBL" id="SCFR01000035">
    <property type="protein sequence ID" value="TFF64512.1"/>
    <property type="molecule type" value="Genomic_DNA"/>
</dbReference>
<dbReference type="Pfam" id="PF14542">
    <property type="entry name" value="Acetyltransf_CG"/>
    <property type="match status" value="1"/>
</dbReference>
<proteinExistence type="predicted"/>
<keyword evidence="4" id="KW-1185">Reference proteome</keyword>
<accession>A0A4R9C0Q7</accession>
<name>A0A4R9C0Q7_9FIRM</name>
<dbReference type="InterPro" id="IPR031165">
    <property type="entry name" value="GNAT_YJDJ"/>
</dbReference>
<dbReference type="CDD" id="cd04301">
    <property type="entry name" value="NAT_SF"/>
    <property type="match status" value="1"/>
</dbReference>